<dbReference type="AlphaFoldDB" id="A0A255Z5N4"/>
<gene>
    <name evidence="2" type="ORF">CHU95_03235</name>
</gene>
<organism evidence="2 3">
    <name type="scientific">Niveispirillum lacus</name>
    <dbReference type="NCBI Taxonomy" id="1981099"/>
    <lineage>
        <taxon>Bacteria</taxon>
        <taxon>Pseudomonadati</taxon>
        <taxon>Pseudomonadota</taxon>
        <taxon>Alphaproteobacteria</taxon>
        <taxon>Rhodospirillales</taxon>
        <taxon>Azospirillaceae</taxon>
        <taxon>Niveispirillum</taxon>
    </lineage>
</organism>
<comment type="caution">
    <text evidence="2">The sequence shown here is derived from an EMBL/GenBank/DDBJ whole genome shotgun (WGS) entry which is preliminary data.</text>
</comment>
<protein>
    <submittedName>
        <fullName evidence="2">Uncharacterized protein</fullName>
    </submittedName>
</protein>
<evidence type="ECO:0000313" key="2">
    <source>
        <dbReference type="EMBL" id="OYQ36798.1"/>
    </source>
</evidence>
<sequence length="61" mass="6653">MAEAPNRRIETDMNGDPIACDAVVGLIAQQRKDQTSNGLYSIQKHPTGSARTEVEPSQISR</sequence>
<name>A0A255Z5N4_9PROT</name>
<proteinExistence type="predicted"/>
<feature type="region of interest" description="Disordered" evidence="1">
    <location>
        <begin position="32"/>
        <end position="61"/>
    </location>
</feature>
<accession>A0A255Z5N4</accession>
<evidence type="ECO:0000313" key="3">
    <source>
        <dbReference type="Proteomes" id="UP000216998"/>
    </source>
</evidence>
<evidence type="ECO:0000256" key="1">
    <source>
        <dbReference type="SAM" id="MobiDB-lite"/>
    </source>
</evidence>
<reference evidence="2 3" key="1">
    <citation type="submission" date="2017-07" db="EMBL/GenBank/DDBJ databases">
        <title>Niveispirillum cyanobacteriorum sp. nov., isolated from cyanobacterial aggregates in a eutrophic lake.</title>
        <authorList>
            <person name="Cai H."/>
        </authorList>
    </citation>
    <scope>NUCLEOTIDE SEQUENCE [LARGE SCALE GENOMIC DNA]</scope>
    <source>
        <strain evidence="3">TH1-14</strain>
    </source>
</reference>
<dbReference type="Proteomes" id="UP000216998">
    <property type="component" value="Unassembled WGS sequence"/>
</dbReference>
<feature type="compositionally biased region" description="Polar residues" evidence="1">
    <location>
        <begin position="35"/>
        <end position="61"/>
    </location>
</feature>
<keyword evidence="3" id="KW-1185">Reference proteome</keyword>
<dbReference type="EMBL" id="NOXU01000020">
    <property type="protein sequence ID" value="OYQ36798.1"/>
    <property type="molecule type" value="Genomic_DNA"/>
</dbReference>